<dbReference type="EMBL" id="AUZX01001130">
    <property type="protein sequence ID" value="EQD79873.1"/>
    <property type="molecule type" value="Genomic_DNA"/>
</dbReference>
<keyword evidence="2 7" id="KW-0378">Hydrolase</keyword>
<feature type="non-terminal residue" evidence="7">
    <location>
        <position position="179"/>
    </location>
</feature>
<dbReference type="GO" id="GO:0004565">
    <property type="term" value="F:beta-galactosidase activity"/>
    <property type="evidence" value="ECO:0007669"/>
    <property type="project" value="UniProtKB-EC"/>
</dbReference>
<dbReference type="GO" id="GO:0046872">
    <property type="term" value="F:metal ion binding"/>
    <property type="evidence" value="ECO:0007669"/>
    <property type="project" value="UniProtKB-KW"/>
</dbReference>
<evidence type="ECO:0000256" key="4">
    <source>
        <dbReference type="ARBA" id="ARBA00023295"/>
    </source>
</evidence>
<proteinExistence type="predicted"/>
<feature type="region of interest" description="Disordered" evidence="5">
    <location>
        <begin position="156"/>
        <end position="179"/>
    </location>
</feature>
<evidence type="ECO:0000256" key="2">
    <source>
        <dbReference type="ARBA" id="ARBA00022801"/>
    </source>
</evidence>
<dbReference type="InterPro" id="IPR017853">
    <property type="entry name" value="GH"/>
</dbReference>
<comment type="caution">
    <text evidence="7">The sequence shown here is derived from an EMBL/GenBank/DDBJ whole genome shotgun (WGS) entry which is preliminary data.</text>
</comment>
<keyword evidence="1" id="KW-0479">Metal-binding</keyword>
<organism evidence="7">
    <name type="scientific">mine drainage metagenome</name>
    <dbReference type="NCBI Taxonomy" id="410659"/>
    <lineage>
        <taxon>unclassified sequences</taxon>
        <taxon>metagenomes</taxon>
        <taxon>ecological metagenomes</taxon>
    </lineage>
</organism>
<accession>T1CE95</accession>
<evidence type="ECO:0000313" key="7">
    <source>
        <dbReference type="EMBL" id="EQD79873.1"/>
    </source>
</evidence>
<dbReference type="InterPro" id="IPR003476">
    <property type="entry name" value="Glyco_hydro_42"/>
</dbReference>
<dbReference type="Pfam" id="PF02449">
    <property type="entry name" value="Glyco_hydro_42"/>
    <property type="match status" value="1"/>
</dbReference>
<gene>
    <name evidence="7" type="ORF">B1A_01483</name>
</gene>
<reference evidence="7" key="2">
    <citation type="journal article" date="2014" name="ISME J.">
        <title>Microbial stratification in low pH oxic and suboxic macroscopic growths along an acid mine drainage.</title>
        <authorList>
            <person name="Mendez-Garcia C."/>
            <person name="Mesa V."/>
            <person name="Sprenger R.R."/>
            <person name="Richter M."/>
            <person name="Diez M.S."/>
            <person name="Solano J."/>
            <person name="Bargiela R."/>
            <person name="Golyshina O.V."/>
            <person name="Manteca A."/>
            <person name="Ramos J.L."/>
            <person name="Gallego J.R."/>
            <person name="Llorente I."/>
            <person name="Martins Dos Santos V.A."/>
            <person name="Jensen O.N."/>
            <person name="Pelaez A.I."/>
            <person name="Sanchez J."/>
            <person name="Ferrer M."/>
        </authorList>
    </citation>
    <scope>NUCLEOTIDE SEQUENCE</scope>
</reference>
<dbReference type="PANTHER" id="PTHR36447">
    <property type="entry name" value="BETA-GALACTOSIDASE GANA"/>
    <property type="match status" value="1"/>
</dbReference>
<dbReference type="Gene3D" id="3.20.20.80">
    <property type="entry name" value="Glycosidases"/>
    <property type="match status" value="1"/>
</dbReference>
<keyword evidence="3" id="KW-0862">Zinc</keyword>
<evidence type="ECO:0000256" key="3">
    <source>
        <dbReference type="ARBA" id="ARBA00022833"/>
    </source>
</evidence>
<dbReference type="GO" id="GO:0005975">
    <property type="term" value="P:carbohydrate metabolic process"/>
    <property type="evidence" value="ECO:0007669"/>
    <property type="project" value="InterPro"/>
</dbReference>
<reference evidence="7" key="1">
    <citation type="submission" date="2013-08" db="EMBL/GenBank/DDBJ databases">
        <authorList>
            <person name="Mendez C."/>
            <person name="Richter M."/>
            <person name="Ferrer M."/>
            <person name="Sanchez J."/>
        </authorList>
    </citation>
    <scope>NUCLEOTIDE SEQUENCE</scope>
</reference>
<dbReference type="AlphaFoldDB" id="T1CE95"/>
<feature type="non-terminal residue" evidence="7">
    <location>
        <position position="1"/>
    </location>
</feature>
<evidence type="ECO:0000259" key="6">
    <source>
        <dbReference type="Pfam" id="PF02449"/>
    </source>
</evidence>
<dbReference type="EC" id="3.2.1.23" evidence="7"/>
<dbReference type="PANTHER" id="PTHR36447:SF2">
    <property type="entry name" value="BETA-GALACTOSIDASE YESZ"/>
    <property type="match status" value="1"/>
</dbReference>
<dbReference type="GO" id="GO:0009341">
    <property type="term" value="C:beta-galactosidase complex"/>
    <property type="evidence" value="ECO:0007669"/>
    <property type="project" value="InterPro"/>
</dbReference>
<feature type="domain" description="Glycoside hydrolase family 42 N-terminal" evidence="6">
    <location>
        <begin position="1"/>
        <end position="146"/>
    </location>
</feature>
<sequence length="179" mass="20673">RRFVSTTWASYVQNQVRAIRRYASARQFITTNTTHWGDQFNEYTVNRELTLASWDDYVPNGRYRWLDNAVKDDLVRGYKRQDFWVMETQPAFVDWGKINAALPPYTMRELAWQDVGHGANAVLYWQWRSALNGQEQYNGTLVGPGGEPVPAYVGGQEDRQAVRPRRAGARGTARAAVWR</sequence>
<evidence type="ECO:0000256" key="1">
    <source>
        <dbReference type="ARBA" id="ARBA00022723"/>
    </source>
</evidence>
<dbReference type="SUPFAM" id="SSF51445">
    <property type="entry name" value="(Trans)glycosidases"/>
    <property type="match status" value="1"/>
</dbReference>
<evidence type="ECO:0000256" key="5">
    <source>
        <dbReference type="SAM" id="MobiDB-lite"/>
    </source>
</evidence>
<feature type="compositionally biased region" description="Low complexity" evidence="5">
    <location>
        <begin position="169"/>
        <end position="179"/>
    </location>
</feature>
<protein>
    <submittedName>
        <fullName evidence="7">Protein containing Glycoside hydrolase, family 42</fullName>
        <ecNumber evidence="7">3.2.1.23</ecNumber>
    </submittedName>
</protein>
<dbReference type="InterPro" id="IPR013529">
    <property type="entry name" value="Glyco_hydro_42_N"/>
</dbReference>
<name>T1CE95_9ZZZZ</name>
<keyword evidence="4 7" id="KW-0326">Glycosidase</keyword>